<feature type="coiled-coil region" evidence="5">
    <location>
        <begin position="224"/>
        <end position="258"/>
    </location>
</feature>
<evidence type="ECO:0000256" key="2">
    <source>
        <dbReference type="ARBA" id="ARBA00022525"/>
    </source>
</evidence>
<name>A0AAE0ZTE4_9GAST</name>
<dbReference type="InterPro" id="IPR016187">
    <property type="entry name" value="CTDL_fold"/>
</dbReference>
<dbReference type="InterPro" id="IPR051663">
    <property type="entry name" value="CLec_Tetranectin-domain"/>
</dbReference>
<keyword evidence="2" id="KW-0964">Secreted</keyword>
<feature type="domain" description="C-type lectin" evidence="7">
    <location>
        <begin position="274"/>
        <end position="394"/>
    </location>
</feature>
<dbReference type="InterPro" id="IPR001304">
    <property type="entry name" value="C-type_lectin-like"/>
</dbReference>
<dbReference type="AlphaFoldDB" id="A0AAE0ZTE4"/>
<dbReference type="Gene3D" id="3.10.100.10">
    <property type="entry name" value="Mannose-Binding Protein A, subunit A"/>
    <property type="match status" value="1"/>
</dbReference>
<keyword evidence="5" id="KW-0175">Coiled coil</keyword>
<dbReference type="EMBL" id="JAWDGP010003448">
    <property type="protein sequence ID" value="KAK3774252.1"/>
    <property type="molecule type" value="Genomic_DNA"/>
</dbReference>
<evidence type="ECO:0000313" key="9">
    <source>
        <dbReference type="Proteomes" id="UP001283361"/>
    </source>
</evidence>
<dbReference type="SMART" id="SM00034">
    <property type="entry name" value="CLECT"/>
    <property type="match status" value="1"/>
</dbReference>
<feature type="region of interest" description="Disordered" evidence="6">
    <location>
        <begin position="105"/>
        <end position="141"/>
    </location>
</feature>
<dbReference type="SUPFAM" id="SSF56436">
    <property type="entry name" value="C-type lectin-like"/>
    <property type="match status" value="1"/>
</dbReference>
<comment type="subcellular location">
    <subcellularLocation>
        <location evidence="1">Secreted</location>
    </subcellularLocation>
</comment>
<organism evidence="8 9">
    <name type="scientific">Elysia crispata</name>
    <name type="common">lettuce slug</name>
    <dbReference type="NCBI Taxonomy" id="231223"/>
    <lineage>
        <taxon>Eukaryota</taxon>
        <taxon>Metazoa</taxon>
        <taxon>Spiralia</taxon>
        <taxon>Lophotrochozoa</taxon>
        <taxon>Mollusca</taxon>
        <taxon>Gastropoda</taxon>
        <taxon>Heterobranchia</taxon>
        <taxon>Euthyneura</taxon>
        <taxon>Panpulmonata</taxon>
        <taxon>Sacoglossa</taxon>
        <taxon>Placobranchoidea</taxon>
        <taxon>Plakobranchidae</taxon>
        <taxon>Elysia</taxon>
    </lineage>
</organism>
<dbReference type="GO" id="GO:0030246">
    <property type="term" value="F:carbohydrate binding"/>
    <property type="evidence" value="ECO:0007669"/>
    <property type="project" value="UniProtKB-KW"/>
</dbReference>
<reference evidence="8" key="1">
    <citation type="journal article" date="2023" name="G3 (Bethesda)">
        <title>A reference genome for the long-term kleptoplast-retaining sea slug Elysia crispata morphotype clarki.</title>
        <authorList>
            <person name="Eastman K.E."/>
            <person name="Pendleton A.L."/>
            <person name="Shaikh M.A."/>
            <person name="Suttiyut T."/>
            <person name="Ogas R."/>
            <person name="Tomko P."/>
            <person name="Gavelis G."/>
            <person name="Widhalm J.R."/>
            <person name="Wisecaver J.H."/>
        </authorList>
    </citation>
    <scope>NUCLEOTIDE SEQUENCE</scope>
    <source>
        <strain evidence="8">ECLA1</strain>
    </source>
</reference>
<dbReference type="Proteomes" id="UP001283361">
    <property type="component" value="Unassembled WGS sequence"/>
</dbReference>
<proteinExistence type="predicted"/>
<dbReference type="Pfam" id="PF00059">
    <property type="entry name" value="Lectin_C"/>
    <property type="match status" value="1"/>
</dbReference>
<evidence type="ECO:0000256" key="6">
    <source>
        <dbReference type="SAM" id="MobiDB-lite"/>
    </source>
</evidence>
<dbReference type="PANTHER" id="PTHR22799">
    <property type="entry name" value="TETRANECTIN-RELATED"/>
    <property type="match status" value="1"/>
</dbReference>
<feature type="compositionally biased region" description="Polar residues" evidence="6">
    <location>
        <begin position="116"/>
        <end position="128"/>
    </location>
</feature>
<evidence type="ECO:0000256" key="5">
    <source>
        <dbReference type="SAM" id="Coils"/>
    </source>
</evidence>
<evidence type="ECO:0000259" key="7">
    <source>
        <dbReference type="PROSITE" id="PS50041"/>
    </source>
</evidence>
<dbReference type="InterPro" id="IPR016186">
    <property type="entry name" value="C-type_lectin-like/link_sf"/>
</dbReference>
<keyword evidence="3" id="KW-0732">Signal</keyword>
<dbReference type="PROSITE" id="PS50041">
    <property type="entry name" value="C_TYPE_LECTIN_2"/>
    <property type="match status" value="1"/>
</dbReference>
<comment type="caution">
    <text evidence="8">The sequence shown here is derived from an EMBL/GenBank/DDBJ whole genome shotgun (WGS) entry which is preliminary data.</text>
</comment>
<dbReference type="CDD" id="cd00037">
    <property type="entry name" value="CLECT"/>
    <property type="match status" value="1"/>
</dbReference>
<dbReference type="PANTHER" id="PTHR22799:SF1">
    <property type="entry name" value="C-TYPE LECTIN DOMAIN FAMILY 11 MEMBER A"/>
    <property type="match status" value="1"/>
</dbReference>
<evidence type="ECO:0000256" key="4">
    <source>
        <dbReference type="ARBA" id="ARBA00022734"/>
    </source>
</evidence>
<evidence type="ECO:0000256" key="1">
    <source>
        <dbReference type="ARBA" id="ARBA00004613"/>
    </source>
</evidence>
<dbReference type="GO" id="GO:0005615">
    <property type="term" value="C:extracellular space"/>
    <property type="evidence" value="ECO:0007669"/>
    <property type="project" value="TreeGrafter"/>
</dbReference>
<dbReference type="GO" id="GO:0008083">
    <property type="term" value="F:growth factor activity"/>
    <property type="evidence" value="ECO:0007669"/>
    <property type="project" value="TreeGrafter"/>
</dbReference>
<accession>A0AAE0ZTE4</accession>
<keyword evidence="9" id="KW-1185">Reference proteome</keyword>
<sequence length="397" mass="44684">MRKAIAEGEDQYEALLELRSTPRQGGLPSPAQLMFGRTTRTLIPQRALKGQILKKKGTRSYEVQGENGGTYIRNRVHLRRKETEKILADPGDEDEYALADAVIDPPLENFTPDPQPNNIPASVASPPSSDRPKRDRQPPKFFDIWSKTPKLAKYLEVAGVSVVGKLSSDPLTNPHLALIWRSHKDSTRQVYRCVANGMDSDGQRVSVSSTVQVGAMDASCCHKMDKLQTELTGLSDKMEKLQEKMSSLEQNINLKFRLLGTSIDTGRFDVSSVYQGRVYLVSKKVRIFNITTANILCRKSGGYLVELDDAQEYQFVFNLVSTIRGANSFWTGGNDIKKEGTWVYYNSKKPVPKLSWTRGQPDNFGGREDCMEFRLNFGGLNDWLCYRKGKFICEIPI</sequence>
<protein>
    <recommendedName>
        <fullName evidence="7">C-type lectin domain-containing protein</fullName>
    </recommendedName>
</protein>
<gene>
    <name evidence="8" type="ORF">RRG08_050757</name>
</gene>
<keyword evidence="4" id="KW-0430">Lectin</keyword>
<evidence type="ECO:0000313" key="8">
    <source>
        <dbReference type="EMBL" id="KAK3774252.1"/>
    </source>
</evidence>
<evidence type="ECO:0000256" key="3">
    <source>
        <dbReference type="ARBA" id="ARBA00022729"/>
    </source>
</evidence>